<dbReference type="Pfam" id="PF02720">
    <property type="entry name" value="DUF222"/>
    <property type="match status" value="1"/>
</dbReference>
<dbReference type="InterPro" id="IPR003870">
    <property type="entry name" value="DUF222"/>
</dbReference>
<dbReference type="EMBL" id="JBHMBC010000040">
    <property type="protein sequence ID" value="MFB9822169.1"/>
    <property type="molecule type" value="Genomic_DNA"/>
</dbReference>
<comment type="caution">
    <text evidence="2">The sequence shown here is derived from an EMBL/GenBank/DDBJ whole genome shotgun (WGS) entry which is preliminary data.</text>
</comment>
<evidence type="ECO:0000313" key="3">
    <source>
        <dbReference type="Proteomes" id="UP001589702"/>
    </source>
</evidence>
<gene>
    <name evidence="2" type="ORF">ACFFP1_22110</name>
</gene>
<proteinExistence type="predicted"/>
<protein>
    <submittedName>
        <fullName evidence="2">DUF222 domain-containing protein</fullName>
    </submittedName>
</protein>
<feature type="non-terminal residue" evidence="2">
    <location>
        <position position="294"/>
    </location>
</feature>
<name>A0ABV5Y6G7_ARTRM</name>
<sequence>MDGRTAWSAGSRAAVGAVAASVAVLTAFTGDADSSEGTDPLRRLADGCLDGLAEVARLEARTAALKARLAADYVHAARALASPAASPQESTAQELALVAEVACVLTVSERTAGAFLSDCQALTTVLPLTLAALGSGTISWQHARIIIDETTGLDPAGAAGLEAHFLDPGAPNPARGCPAGDLVPSRFRAKARTWRERHHPVGIEERHAQKAEHRRVEYLPDRDGMAWLSAHLPADTAAGIWERTTAAARALQGPHETRTLAQLRADITATWLLTNNTSGTSAAMPDGGTPDGGV</sequence>
<organism evidence="2 3">
    <name type="scientific">Arthrobacter ramosus</name>
    <dbReference type="NCBI Taxonomy" id="1672"/>
    <lineage>
        <taxon>Bacteria</taxon>
        <taxon>Bacillati</taxon>
        <taxon>Actinomycetota</taxon>
        <taxon>Actinomycetes</taxon>
        <taxon>Micrococcales</taxon>
        <taxon>Micrococcaceae</taxon>
        <taxon>Arthrobacter</taxon>
    </lineage>
</organism>
<reference evidence="2 3" key="1">
    <citation type="submission" date="2024-09" db="EMBL/GenBank/DDBJ databases">
        <authorList>
            <person name="Sun Q."/>
            <person name="Mori K."/>
        </authorList>
    </citation>
    <scope>NUCLEOTIDE SEQUENCE [LARGE SCALE GENOMIC DNA]</scope>
    <source>
        <strain evidence="2 3">JCM 1334</strain>
    </source>
</reference>
<evidence type="ECO:0000259" key="1">
    <source>
        <dbReference type="Pfam" id="PF02720"/>
    </source>
</evidence>
<keyword evidence="3" id="KW-1185">Reference proteome</keyword>
<dbReference type="Proteomes" id="UP001589702">
    <property type="component" value="Unassembled WGS sequence"/>
</dbReference>
<feature type="domain" description="DUF222" evidence="1">
    <location>
        <begin position="60"/>
        <end position="266"/>
    </location>
</feature>
<dbReference type="RefSeq" id="WP_376940710.1">
    <property type="nucleotide sequence ID" value="NZ_JBHMBC010000040.1"/>
</dbReference>
<accession>A0ABV5Y6G7</accession>
<evidence type="ECO:0000313" key="2">
    <source>
        <dbReference type="EMBL" id="MFB9822169.1"/>
    </source>
</evidence>